<dbReference type="RefSeq" id="XP_031026814.1">
    <property type="nucleotide sequence ID" value="XM_031167107.1"/>
</dbReference>
<feature type="compositionally biased region" description="Basic and acidic residues" evidence="1">
    <location>
        <begin position="396"/>
        <end position="427"/>
    </location>
</feature>
<dbReference type="InterPro" id="IPR038770">
    <property type="entry name" value="Na+/solute_symporter_sf"/>
</dbReference>
<feature type="transmembrane region" description="Helical" evidence="2">
    <location>
        <begin position="330"/>
        <end position="354"/>
    </location>
</feature>
<evidence type="ECO:0000256" key="2">
    <source>
        <dbReference type="SAM" id="Phobius"/>
    </source>
</evidence>
<evidence type="ECO:0000256" key="1">
    <source>
        <dbReference type="SAM" id="MobiDB-lite"/>
    </source>
</evidence>
<feature type="transmembrane region" description="Helical" evidence="2">
    <location>
        <begin position="300"/>
        <end position="324"/>
    </location>
</feature>
<keyword evidence="4" id="KW-1185">Reference proteome</keyword>
<gene>
    <name evidence="3" type="ORF">SmJEL517_g01179</name>
</gene>
<keyword evidence="2" id="KW-0472">Membrane</keyword>
<proteinExistence type="predicted"/>
<feature type="transmembrane region" description="Helical" evidence="2">
    <location>
        <begin position="159"/>
        <end position="181"/>
    </location>
</feature>
<dbReference type="OrthoDB" id="188035at2759"/>
<feature type="transmembrane region" description="Helical" evidence="2">
    <location>
        <begin position="266"/>
        <end position="288"/>
    </location>
</feature>
<dbReference type="Gene3D" id="1.20.1530.20">
    <property type="match status" value="1"/>
</dbReference>
<keyword evidence="2" id="KW-0812">Transmembrane</keyword>
<dbReference type="InterPro" id="IPR016833">
    <property type="entry name" value="Put_Na-Bile_cotransptr"/>
</dbReference>
<sequence length="427" mass="45599">MSSQPTTSSNTTAVSDSKPKRNRIKETWAWISAQWFLFALGASIGLAAAFPRLGQKGGYIRSEYSVHYGATGIIFLLSGLSLKTSVLGKTLLQWRTHLLIQLLSLGVFPAVGFAIGKILLALGYNQVLAHGLMIALATPTTIASNVTMTKKAGGNEPAALTNAVMGNIIGVFLSPVLIIAFTGGPSSGTSSSVQYGAIFLDLTYTVVIPLVIGQIIRFLFSDSVEWLQARIKFGMISSICLLLLVWAAFCDTFAGGSTSLVGGADMVVVILLNLVVFVSFSGVAFGISRVRWFGFTPADTVAIVMCAATKTVSLGVPLIQVIFANDPTKGILAIPLLMYHAIQLLIGAIFVTLFQKWIQKLSIKARDEEMNLKNVSLESVDDGVMGVDESSSGASRGEKKSSDEERNEISDVDLSESRSGSREGDRK</sequence>
<evidence type="ECO:0000313" key="3">
    <source>
        <dbReference type="EMBL" id="TPX36600.1"/>
    </source>
</evidence>
<dbReference type="AlphaFoldDB" id="A0A507C4X9"/>
<organism evidence="3 4">
    <name type="scientific">Synchytrium microbalum</name>
    <dbReference type="NCBI Taxonomy" id="1806994"/>
    <lineage>
        <taxon>Eukaryota</taxon>
        <taxon>Fungi</taxon>
        <taxon>Fungi incertae sedis</taxon>
        <taxon>Chytridiomycota</taxon>
        <taxon>Chytridiomycota incertae sedis</taxon>
        <taxon>Chytridiomycetes</taxon>
        <taxon>Synchytriales</taxon>
        <taxon>Synchytriaceae</taxon>
        <taxon>Synchytrium</taxon>
    </lineage>
</organism>
<name>A0A507C4X9_9FUNG</name>
<dbReference type="GO" id="GO:0005886">
    <property type="term" value="C:plasma membrane"/>
    <property type="evidence" value="ECO:0007669"/>
    <property type="project" value="TreeGrafter"/>
</dbReference>
<evidence type="ECO:0008006" key="5">
    <source>
        <dbReference type="Google" id="ProtNLM"/>
    </source>
</evidence>
<dbReference type="GeneID" id="42002404"/>
<protein>
    <recommendedName>
        <fullName evidence="5">Sodium/bile acid cotransporter 7</fullName>
    </recommendedName>
</protein>
<feature type="transmembrane region" description="Helical" evidence="2">
    <location>
        <begin position="127"/>
        <end position="147"/>
    </location>
</feature>
<dbReference type="EMBL" id="QEAO01000004">
    <property type="protein sequence ID" value="TPX36600.1"/>
    <property type="molecule type" value="Genomic_DNA"/>
</dbReference>
<dbReference type="PIRSF" id="PIRSF026166">
    <property type="entry name" value="UCP026166"/>
    <property type="match status" value="1"/>
</dbReference>
<keyword evidence="2" id="KW-1133">Transmembrane helix</keyword>
<feature type="transmembrane region" description="Helical" evidence="2">
    <location>
        <begin position="193"/>
        <end position="212"/>
    </location>
</feature>
<feature type="transmembrane region" description="Helical" evidence="2">
    <location>
        <begin position="65"/>
        <end position="86"/>
    </location>
</feature>
<dbReference type="Pfam" id="PF13593">
    <property type="entry name" value="SBF_like"/>
    <property type="match status" value="1"/>
</dbReference>
<accession>A0A507C4X9</accession>
<dbReference type="STRING" id="1806994.A0A507C4X9"/>
<comment type="caution">
    <text evidence="3">The sequence shown here is derived from an EMBL/GenBank/DDBJ whole genome shotgun (WGS) entry which is preliminary data.</text>
</comment>
<feature type="region of interest" description="Disordered" evidence="1">
    <location>
        <begin position="383"/>
        <end position="427"/>
    </location>
</feature>
<dbReference type="Proteomes" id="UP000319731">
    <property type="component" value="Unassembled WGS sequence"/>
</dbReference>
<dbReference type="PANTHER" id="PTHR18640:SF5">
    <property type="entry name" value="SODIUM_BILE ACID COTRANSPORTER 7"/>
    <property type="match status" value="1"/>
</dbReference>
<dbReference type="PANTHER" id="PTHR18640">
    <property type="entry name" value="SOLUTE CARRIER FAMILY 10 MEMBER 7"/>
    <property type="match status" value="1"/>
</dbReference>
<feature type="transmembrane region" description="Helical" evidence="2">
    <location>
        <begin position="98"/>
        <end position="121"/>
    </location>
</feature>
<reference evidence="3 4" key="1">
    <citation type="journal article" date="2019" name="Sci. Rep.">
        <title>Comparative genomics of chytrid fungi reveal insights into the obligate biotrophic and pathogenic lifestyle of Synchytrium endobioticum.</title>
        <authorList>
            <person name="van de Vossenberg B.T.L.H."/>
            <person name="Warris S."/>
            <person name="Nguyen H.D.T."/>
            <person name="van Gent-Pelzer M.P.E."/>
            <person name="Joly D.L."/>
            <person name="van de Geest H.C."/>
            <person name="Bonants P.J.M."/>
            <person name="Smith D.S."/>
            <person name="Levesque C.A."/>
            <person name="van der Lee T.A.J."/>
        </authorList>
    </citation>
    <scope>NUCLEOTIDE SEQUENCE [LARGE SCALE GENOMIC DNA]</scope>
    <source>
        <strain evidence="3 4">JEL517</strain>
    </source>
</reference>
<evidence type="ECO:0000313" key="4">
    <source>
        <dbReference type="Proteomes" id="UP000319731"/>
    </source>
</evidence>
<feature type="transmembrane region" description="Helical" evidence="2">
    <location>
        <begin position="233"/>
        <end position="254"/>
    </location>
</feature>
<feature type="transmembrane region" description="Helical" evidence="2">
    <location>
        <begin position="28"/>
        <end position="50"/>
    </location>
</feature>